<reference evidence="1" key="1">
    <citation type="journal article" date="2019" name="bioRxiv">
        <title>The Genome of the Zebra Mussel, Dreissena polymorpha: A Resource for Invasive Species Research.</title>
        <authorList>
            <person name="McCartney M.A."/>
            <person name="Auch B."/>
            <person name="Kono T."/>
            <person name="Mallez S."/>
            <person name="Zhang Y."/>
            <person name="Obille A."/>
            <person name="Becker A."/>
            <person name="Abrahante J.E."/>
            <person name="Garbe J."/>
            <person name="Badalamenti J.P."/>
            <person name="Herman A."/>
            <person name="Mangelson H."/>
            <person name="Liachko I."/>
            <person name="Sullivan S."/>
            <person name="Sone E.D."/>
            <person name="Koren S."/>
            <person name="Silverstein K.A.T."/>
            <person name="Beckman K.B."/>
            <person name="Gohl D.M."/>
        </authorList>
    </citation>
    <scope>NUCLEOTIDE SEQUENCE</scope>
    <source>
        <strain evidence="1">Duluth1</strain>
        <tissue evidence="1">Whole animal</tissue>
    </source>
</reference>
<dbReference type="EMBL" id="JAIWYP010000001">
    <property type="protein sequence ID" value="KAH3885410.1"/>
    <property type="molecule type" value="Genomic_DNA"/>
</dbReference>
<dbReference type="Proteomes" id="UP000828390">
    <property type="component" value="Unassembled WGS sequence"/>
</dbReference>
<name>A0A9D4MY02_DREPO</name>
<evidence type="ECO:0000313" key="1">
    <source>
        <dbReference type="EMBL" id="KAH3885410.1"/>
    </source>
</evidence>
<proteinExistence type="predicted"/>
<sequence>MTVQEAVSSLASFLVQHSLKNESSIVPSPLDRRIGPVLPMVSPSGDQSLVLGWKMGIFHLPCYGGLLVMRLHNHYRCLAPP</sequence>
<comment type="caution">
    <text evidence="1">The sequence shown here is derived from an EMBL/GenBank/DDBJ whole genome shotgun (WGS) entry which is preliminary data.</text>
</comment>
<evidence type="ECO:0000313" key="2">
    <source>
        <dbReference type="Proteomes" id="UP000828390"/>
    </source>
</evidence>
<reference evidence="1" key="2">
    <citation type="submission" date="2020-11" db="EMBL/GenBank/DDBJ databases">
        <authorList>
            <person name="McCartney M.A."/>
            <person name="Auch B."/>
            <person name="Kono T."/>
            <person name="Mallez S."/>
            <person name="Becker A."/>
            <person name="Gohl D.M."/>
            <person name="Silverstein K.A.T."/>
            <person name="Koren S."/>
            <person name="Bechman K.B."/>
            <person name="Herman A."/>
            <person name="Abrahante J.E."/>
            <person name="Garbe J."/>
        </authorList>
    </citation>
    <scope>NUCLEOTIDE SEQUENCE</scope>
    <source>
        <strain evidence="1">Duluth1</strain>
        <tissue evidence="1">Whole animal</tissue>
    </source>
</reference>
<dbReference type="AlphaFoldDB" id="A0A9D4MY02"/>
<keyword evidence="2" id="KW-1185">Reference proteome</keyword>
<accession>A0A9D4MY02</accession>
<organism evidence="1 2">
    <name type="scientific">Dreissena polymorpha</name>
    <name type="common">Zebra mussel</name>
    <name type="synonym">Mytilus polymorpha</name>
    <dbReference type="NCBI Taxonomy" id="45954"/>
    <lineage>
        <taxon>Eukaryota</taxon>
        <taxon>Metazoa</taxon>
        <taxon>Spiralia</taxon>
        <taxon>Lophotrochozoa</taxon>
        <taxon>Mollusca</taxon>
        <taxon>Bivalvia</taxon>
        <taxon>Autobranchia</taxon>
        <taxon>Heteroconchia</taxon>
        <taxon>Euheterodonta</taxon>
        <taxon>Imparidentia</taxon>
        <taxon>Neoheterodontei</taxon>
        <taxon>Myida</taxon>
        <taxon>Dreissenoidea</taxon>
        <taxon>Dreissenidae</taxon>
        <taxon>Dreissena</taxon>
    </lineage>
</organism>
<gene>
    <name evidence="1" type="ORF">DPMN_009403</name>
</gene>
<protein>
    <submittedName>
        <fullName evidence="1">Uncharacterized protein</fullName>
    </submittedName>
</protein>